<evidence type="ECO:0000313" key="2">
    <source>
        <dbReference type="EMBL" id="KIP52249.1"/>
    </source>
</evidence>
<proteinExistence type="predicted"/>
<reference evidence="2 3" key="1">
    <citation type="submission" date="2015-01" db="EMBL/GenBank/DDBJ databases">
        <title>Draft genome sequence of Leucobacter komagatae strain VKM ST2845.</title>
        <authorList>
            <person name="Karlyshev A.V."/>
            <person name="Kudryashova E.B."/>
        </authorList>
    </citation>
    <scope>NUCLEOTIDE SEQUENCE [LARGE SCALE GENOMIC DNA]</scope>
    <source>
        <strain evidence="2 3">VKM ST2845</strain>
    </source>
</reference>
<dbReference type="Proteomes" id="UP000032120">
    <property type="component" value="Unassembled WGS sequence"/>
</dbReference>
<sequence length="276" mass="30616">MHHTLLAQQGGVVRSSLLVEHGLSRHRIAREIAAGTLVRVRKGWVAAPRADPMLVTAARLGLTLSCITQANRLGLWVRDNSTTHFAVPRPGAKVMPTSAVVHYHAPLTPRPRFALADSIENTLKLVAHCQPFEDAVATWDSALNTRLVDRATLQRLPLSAAARRVLAATDPFADSGLESYVRLRLRWLRISIVPQAWVVGHRVDFLLGDRLVMQIDGAHHTGEQRTQDIAHDAELRVRGFTVIRVSYTQVMDSWPEAQARIMHAIAQGLHLRATLL</sequence>
<accession>A0A0D0IKV7</accession>
<feature type="domain" description="DUF559" evidence="1">
    <location>
        <begin position="190"/>
        <end position="264"/>
    </location>
</feature>
<dbReference type="OrthoDB" id="4701311at2"/>
<evidence type="ECO:0000259" key="1">
    <source>
        <dbReference type="Pfam" id="PF04480"/>
    </source>
</evidence>
<comment type="caution">
    <text evidence="2">The sequence shown here is derived from an EMBL/GenBank/DDBJ whole genome shotgun (WGS) entry which is preliminary data.</text>
</comment>
<dbReference type="AlphaFoldDB" id="A0A0D0IKV7"/>
<protein>
    <recommendedName>
        <fullName evidence="1">DUF559 domain-containing protein</fullName>
    </recommendedName>
</protein>
<name>A0A0D0IKV7_9MICO</name>
<gene>
    <name evidence="2" type="ORF">SD72_10395</name>
</gene>
<dbReference type="RefSeq" id="WP_042544387.1">
    <property type="nucleotide sequence ID" value="NZ_JXSQ01000013.1"/>
</dbReference>
<dbReference type="Gene3D" id="3.40.960.10">
    <property type="entry name" value="VSR Endonuclease"/>
    <property type="match status" value="1"/>
</dbReference>
<dbReference type="Pfam" id="PF04480">
    <property type="entry name" value="DUF559"/>
    <property type="match status" value="1"/>
</dbReference>
<dbReference type="InterPro" id="IPR007569">
    <property type="entry name" value="DUF559"/>
</dbReference>
<organism evidence="2 3">
    <name type="scientific">Leucobacter komagatae</name>
    <dbReference type="NCBI Taxonomy" id="55969"/>
    <lineage>
        <taxon>Bacteria</taxon>
        <taxon>Bacillati</taxon>
        <taxon>Actinomycetota</taxon>
        <taxon>Actinomycetes</taxon>
        <taxon>Micrococcales</taxon>
        <taxon>Microbacteriaceae</taxon>
        <taxon>Leucobacter</taxon>
    </lineage>
</organism>
<keyword evidence="3" id="KW-1185">Reference proteome</keyword>
<evidence type="ECO:0000313" key="3">
    <source>
        <dbReference type="Proteomes" id="UP000032120"/>
    </source>
</evidence>
<dbReference type="EMBL" id="JXSQ01000013">
    <property type="protein sequence ID" value="KIP52249.1"/>
    <property type="molecule type" value="Genomic_DNA"/>
</dbReference>